<evidence type="ECO:0008006" key="4">
    <source>
        <dbReference type="Google" id="ProtNLM"/>
    </source>
</evidence>
<proteinExistence type="predicted"/>
<feature type="signal peptide" evidence="1">
    <location>
        <begin position="1"/>
        <end position="20"/>
    </location>
</feature>
<dbReference type="Proteomes" id="UP001595710">
    <property type="component" value="Unassembled WGS sequence"/>
</dbReference>
<dbReference type="Gene3D" id="1.25.40.10">
    <property type="entry name" value="Tetratricopeptide repeat domain"/>
    <property type="match status" value="1"/>
</dbReference>
<protein>
    <recommendedName>
        <fullName evidence="4">Peptidase M48 domain-containing protein</fullName>
    </recommendedName>
</protein>
<dbReference type="SUPFAM" id="SSF48452">
    <property type="entry name" value="TPR-like"/>
    <property type="match status" value="1"/>
</dbReference>
<comment type="caution">
    <text evidence="2">The sequence shown here is derived from an EMBL/GenBank/DDBJ whole genome shotgun (WGS) entry which is preliminary data.</text>
</comment>
<organism evidence="2 3">
    <name type="scientific">Reinekea marina</name>
    <dbReference type="NCBI Taxonomy" id="1310421"/>
    <lineage>
        <taxon>Bacteria</taxon>
        <taxon>Pseudomonadati</taxon>
        <taxon>Pseudomonadota</taxon>
        <taxon>Gammaproteobacteria</taxon>
        <taxon>Oceanospirillales</taxon>
        <taxon>Saccharospirillaceae</taxon>
        <taxon>Reinekea</taxon>
    </lineage>
</organism>
<dbReference type="RefSeq" id="WP_377363531.1">
    <property type="nucleotide sequence ID" value="NZ_JBHRYN010000069.1"/>
</dbReference>
<accession>A0ABV7WWA3</accession>
<evidence type="ECO:0000313" key="3">
    <source>
        <dbReference type="Proteomes" id="UP001595710"/>
    </source>
</evidence>
<sequence length="607" mass="68802">MKFVLLTLFSLCLTSPIARATTQISPNDPTQYIRYWNDQIVDPANHEEVLWAHQIFDRLLRAWDYTRVAPTLNIIEATNGPWAASLADGNILLTRSAIRLIQEQHPTQADHLLAFVIAHELAHQRSDDLWHLKFYRMVGDQSPEQQSKVMGNLANADMADIEKAEAQADQDAIVLMASVGFDTQAVIQTQHQQDFYTTWVEQLWQNSCEQGVNTQFKIACAQAQLRALRTKSQIEAISAQAVLYEMGVQAMVTGDYEQARRYFTTYGRSYPNRAVLTSIGLTYLAEAFRVYQLHAANKETFPYYFPLFIDATPQLRPALVAKRGIQTHQGVNALAQKSLEYFTQAKKLAPDNPATYVLMISAYQMMNNTPMAAGILQGEYIARFGSDITSAYLQGINLLLDGKNSQALNLLSEVRDSQSKPQGLSLSQLQYAALMNMTGHYLRESQADTAKQLWLQYAQREQQAHSDLFQMALNQLQPNRMAKQSVSIPFAVQEYRIGEKWLKDRPDATAELWYNGAPFQLLTLDGRSIVVDDQARIISVWVTDNVRDMIDKVQMRWTIDRVITNLGTPSRRLDLVAGQYLAYDHLGLAVKIEQGVVHGWFYYLPSS</sequence>
<evidence type="ECO:0000313" key="2">
    <source>
        <dbReference type="EMBL" id="MFC3703081.1"/>
    </source>
</evidence>
<keyword evidence="1" id="KW-0732">Signal</keyword>
<dbReference type="InterPro" id="IPR011990">
    <property type="entry name" value="TPR-like_helical_dom_sf"/>
</dbReference>
<keyword evidence="3" id="KW-1185">Reference proteome</keyword>
<name>A0ABV7WWA3_9GAMM</name>
<evidence type="ECO:0000256" key="1">
    <source>
        <dbReference type="SAM" id="SignalP"/>
    </source>
</evidence>
<dbReference type="EMBL" id="JBHRYN010000069">
    <property type="protein sequence ID" value="MFC3703081.1"/>
    <property type="molecule type" value="Genomic_DNA"/>
</dbReference>
<gene>
    <name evidence="2" type="ORF">ACFOND_15740</name>
</gene>
<feature type="chain" id="PRO_5046045082" description="Peptidase M48 domain-containing protein" evidence="1">
    <location>
        <begin position="21"/>
        <end position="607"/>
    </location>
</feature>
<reference evidence="3" key="1">
    <citation type="journal article" date="2019" name="Int. J. Syst. Evol. Microbiol.">
        <title>The Global Catalogue of Microorganisms (GCM) 10K type strain sequencing project: providing services to taxonomists for standard genome sequencing and annotation.</title>
        <authorList>
            <consortium name="The Broad Institute Genomics Platform"/>
            <consortium name="The Broad Institute Genome Sequencing Center for Infectious Disease"/>
            <person name="Wu L."/>
            <person name="Ma J."/>
        </authorList>
    </citation>
    <scope>NUCLEOTIDE SEQUENCE [LARGE SCALE GENOMIC DNA]</scope>
    <source>
        <strain evidence="3">CECT 8288</strain>
    </source>
</reference>
<dbReference type="Gene3D" id="3.30.2010.10">
    <property type="entry name" value="Metalloproteases ('zincins'), catalytic domain"/>
    <property type="match status" value="1"/>
</dbReference>